<organism evidence="2 3">
    <name type="scientific">Virgisporangium aliadipatigenens</name>
    <dbReference type="NCBI Taxonomy" id="741659"/>
    <lineage>
        <taxon>Bacteria</taxon>
        <taxon>Bacillati</taxon>
        <taxon>Actinomycetota</taxon>
        <taxon>Actinomycetes</taxon>
        <taxon>Micromonosporales</taxon>
        <taxon>Micromonosporaceae</taxon>
        <taxon>Virgisporangium</taxon>
    </lineage>
</organism>
<evidence type="ECO:0000313" key="3">
    <source>
        <dbReference type="Proteomes" id="UP000619260"/>
    </source>
</evidence>
<dbReference type="Gene3D" id="3.90.1570.10">
    <property type="entry name" value="tt1808, chain A"/>
    <property type="match status" value="1"/>
</dbReference>
<evidence type="ECO:0000259" key="1">
    <source>
        <dbReference type="Pfam" id="PF05685"/>
    </source>
</evidence>
<dbReference type="SUPFAM" id="SSF52980">
    <property type="entry name" value="Restriction endonuclease-like"/>
    <property type="match status" value="1"/>
</dbReference>
<name>A0A8J4DW07_9ACTN</name>
<reference evidence="2" key="1">
    <citation type="submission" date="2021-01" db="EMBL/GenBank/DDBJ databases">
        <title>Whole genome shotgun sequence of Virgisporangium aliadipatigenens NBRC 105644.</title>
        <authorList>
            <person name="Komaki H."/>
            <person name="Tamura T."/>
        </authorList>
    </citation>
    <scope>NUCLEOTIDE SEQUENCE</scope>
    <source>
        <strain evidence="2">NBRC 105644</strain>
    </source>
</reference>
<evidence type="ECO:0000313" key="2">
    <source>
        <dbReference type="EMBL" id="GIJ51718.1"/>
    </source>
</evidence>
<dbReference type="InterPro" id="IPR011335">
    <property type="entry name" value="Restrct_endonuc-II-like"/>
</dbReference>
<dbReference type="InterPro" id="IPR008538">
    <property type="entry name" value="Uma2"/>
</dbReference>
<dbReference type="Proteomes" id="UP000619260">
    <property type="component" value="Unassembled WGS sequence"/>
</dbReference>
<accession>A0A8J4DW07</accession>
<dbReference type="Pfam" id="PF05685">
    <property type="entry name" value="Uma2"/>
    <property type="match status" value="1"/>
</dbReference>
<dbReference type="CDD" id="cd06260">
    <property type="entry name" value="DUF820-like"/>
    <property type="match status" value="1"/>
</dbReference>
<gene>
    <name evidence="2" type="ORF">Val02_86040</name>
</gene>
<dbReference type="InterPro" id="IPR012296">
    <property type="entry name" value="Nuclease_put_TT1808"/>
</dbReference>
<comment type="caution">
    <text evidence="2">The sequence shown here is derived from an EMBL/GenBank/DDBJ whole genome shotgun (WGS) entry which is preliminary data.</text>
</comment>
<dbReference type="AlphaFoldDB" id="A0A8J4DW07"/>
<sequence length="201" mass="21341">MSEAALLLQKRETYTVDDLFAMPDDGRRYEVFGGALHVSPAPATMHQIAISKLDRLLGPIVEPLGALSVPGVAVRVSDEDGPIPDLAVIGRYAGDLGGPVPLDMVYTTVEVVSPSSTLMDRTLKPALYGDAGIPCYWRVELKPTRKYKGPLPLVVVRVADGDGWRTVEAAAGTVADLPVAVGPKADDLITIQLDPGTLVDL</sequence>
<proteinExistence type="predicted"/>
<dbReference type="RefSeq" id="WP_203905109.1">
    <property type="nucleotide sequence ID" value="NZ_BOPF01000053.1"/>
</dbReference>
<keyword evidence="3" id="KW-1185">Reference proteome</keyword>
<dbReference type="EMBL" id="BOPF01000053">
    <property type="protein sequence ID" value="GIJ51718.1"/>
    <property type="molecule type" value="Genomic_DNA"/>
</dbReference>
<feature type="domain" description="Putative restriction endonuclease" evidence="1">
    <location>
        <begin position="17"/>
        <end position="142"/>
    </location>
</feature>
<protein>
    <recommendedName>
        <fullName evidence="1">Putative restriction endonuclease domain-containing protein</fullName>
    </recommendedName>
</protein>